<accession>A0A9W8GWE6</accession>
<dbReference type="GO" id="GO:0004174">
    <property type="term" value="F:electron-transferring-flavoprotein dehydrogenase activity"/>
    <property type="evidence" value="ECO:0007669"/>
    <property type="project" value="TreeGrafter"/>
</dbReference>
<dbReference type="InterPro" id="IPR036188">
    <property type="entry name" value="FAD/NAD-bd_sf"/>
</dbReference>
<evidence type="ECO:0008006" key="6">
    <source>
        <dbReference type="Google" id="ProtNLM"/>
    </source>
</evidence>
<dbReference type="Proteomes" id="UP001140011">
    <property type="component" value="Unassembled WGS sequence"/>
</dbReference>
<dbReference type="Gene3D" id="3.50.50.100">
    <property type="match status" value="1"/>
</dbReference>
<evidence type="ECO:0000256" key="3">
    <source>
        <dbReference type="ARBA" id="ARBA00023002"/>
    </source>
</evidence>
<evidence type="ECO:0000256" key="2">
    <source>
        <dbReference type="ARBA" id="ARBA00022827"/>
    </source>
</evidence>
<name>A0A9W8GWE6_9FUNG</name>
<dbReference type="PANTHER" id="PTHR43735:SF3">
    <property type="entry name" value="FERROPTOSIS SUPPRESSOR PROTEIN 1"/>
    <property type="match status" value="1"/>
</dbReference>
<keyword evidence="5" id="KW-1185">Reference proteome</keyword>
<protein>
    <recommendedName>
        <fullName evidence="6">FAD/NAD(P)-binding domain-containing protein</fullName>
    </recommendedName>
</protein>
<evidence type="ECO:0000313" key="5">
    <source>
        <dbReference type="Proteomes" id="UP001140011"/>
    </source>
</evidence>
<dbReference type="SUPFAM" id="SSF51905">
    <property type="entry name" value="FAD/NAD(P)-binding domain"/>
    <property type="match status" value="1"/>
</dbReference>
<keyword evidence="3" id="KW-0560">Oxidoreductase</keyword>
<evidence type="ECO:0000313" key="4">
    <source>
        <dbReference type="EMBL" id="KAJ2749865.1"/>
    </source>
</evidence>
<dbReference type="GO" id="GO:0005737">
    <property type="term" value="C:cytoplasm"/>
    <property type="evidence" value="ECO:0007669"/>
    <property type="project" value="TreeGrafter"/>
</dbReference>
<keyword evidence="1" id="KW-0285">Flavoprotein</keyword>
<reference evidence="4" key="1">
    <citation type="submission" date="2022-07" db="EMBL/GenBank/DDBJ databases">
        <title>Phylogenomic reconstructions and comparative analyses of Kickxellomycotina fungi.</title>
        <authorList>
            <person name="Reynolds N.K."/>
            <person name="Stajich J.E."/>
            <person name="Barry K."/>
            <person name="Grigoriev I.V."/>
            <person name="Crous P."/>
            <person name="Smith M.E."/>
        </authorList>
    </citation>
    <scope>NUCLEOTIDE SEQUENCE</scope>
    <source>
        <strain evidence="4">BCRC 34297</strain>
    </source>
</reference>
<dbReference type="OrthoDB" id="202203at2759"/>
<dbReference type="PANTHER" id="PTHR43735">
    <property type="entry name" value="APOPTOSIS-INDUCING FACTOR 1"/>
    <property type="match status" value="1"/>
</dbReference>
<dbReference type="EMBL" id="JANBUH010000684">
    <property type="protein sequence ID" value="KAJ2749865.1"/>
    <property type="molecule type" value="Genomic_DNA"/>
</dbReference>
<feature type="non-terminal residue" evidence="4">
    <location>
        <position position="115"/>
    </location>
</feature>
<gene>
    <name evidence="4" type="ORF">GGI19_005430</name>
</gene>
<comment type="caution">
    <text evidence="4">The sequence shown here is derived from an EMBL/GenBank/DDBJ whole genome shotgun (WGS) entry which is preliminary data.</text>
</comment>
<dbReference type="GO" id="GO:0050660">
    <property type="term" value="F:flavin adenine dinucleotide binding"/>
    <property type="evidence" value="ECO:0007669"/>
    <property type="project" value="TreeGrafter"/>
</dbReference>
<proteinExistence type="predicted"/>
<dbReference type="AlphaFoldDB" id="A0A9W8GWE6"/>
<organism evidence="4 5">
    <name type="scientific">Coemansia pectinata</name>
    <dbReference type="NCBI Taxonomy" id="1052879"/>
    <lineage>
        <taxon>Eukaryota</taxon>
        <taxon>Fungi</taxon>
        <taxon>Fungi incertae sedis</taxon>
        <taxon>Zoopagomycota</taxon>
        <taxon>Kickxellomycotina</taxon>
        <taxon>Kickxellomycetes</taxon>
        <taxon>Kickxellales</taxon>
        <taxon>Kickxellaceae</taxon>
        <taxon>Coemansia</taxon>
    </lineage>
</organism>
<evidence type="ECO:0000256" key="1">
    <source>
        <dbReference type="ARBA" id="ARBA00022630"/>
    </source>
</evidence>
<keyword evidence="2" id="KW-0274">FAD</keyword>
<sequence>MSGREIHVLVIGGSWAGITAVNELINLSNGAYSGLRITLVEQRTHYFHKTGVIRGLVDQKYADKMFISYKRLFVDCDLPNSAHRLVCAKLTRVYDSYIEVEGGERIPFDYLIVAT</sequence>